<sequence length="62" mass="7047">MEIVGIPTSVLVDDNPLSYSGTVRTVFVDRGMRLLRLLGESIEILLAPKMETEKIFVFNFQF</sequence>
<gene>
    <name evidence="1" type="ORF">CFP56_015732</name>
</gene>
<dbReference type="EMBL" id="PKMF04000247">
    <property type="protein sequence ID" value="KAK7841142.1"/>
    <property type="molecule type" value="Genomic_DNA"/>
</dbReference>
<keyword evidence="2" id="KW-1185">Reference proteome</keyword>
<evidence type="ECO:0000313" key="1">
    <source>
        <dbReference type="EMBL" id="KAK7841142.1"/>
    </source>
</evidence>
<evidence type="ECO:0000313" key="2">
    <source>
        <dbReference type="Proteomes" id="UP000237347"/>
    </source>
</evidence>
<organism evidence="1 2">
    <name type="scientific">Quercus suber</name>
    <name type="common">Cork oak</name>
    <dbReference type="NCBI Taxonomy" id="58331"/>
    <lineage>
        <taxon>Eukaryota</taxon>
        <taxon>Viridiplantae</taxon>
        <taxon>Streptophyta</taxon>
        <taxon>Embryophyta</taxon>
        <taxon>Tracheophyta</taxon>
        <taxon>Spermatophyta</taxon>
        <taxon>Magnoliopsida</taxon>
        <taxon>eudicotyledons</taxon>
        <taxon>Gunneridae</taxon>
        <taxon>Pentapetalae</taxon>
        <taxon>rosids</taxon>
        <taxon>fabids</taxon>
        <taxon>Fagales</taxon>
        <taxon>Fagaceae</taxon>
        <taxon>Quercus</taxon>
    </lineage>
</organism>
<dbReference type="Proteomes" id="UP000237347">
    <property type="component" value="Unassembled WGS sequence"/>
</dbReference>
<name>A0AAW0KP67_QUESU</name>
<dbReference type="AlphaFoldDB" id="A0AAW0KP67"/>
<proteinExistence type="predicted"/>
<comment type="caution">
    <text evidence="1">The sequence shown here is derived from an EMBL/GenBank/DDBJ whole genome shotgun (WGS) entry which is preliminary data.</text>
</comment>
<reference evidence="1 2" key="1">
    <citation type="journal article" date="2018" name="Sci. Data">
        <title>The draft genome sequence of cork oak.</title>
        <authorList>
            <person name="Ramos A.M."/>
            <person name="Usie A."/>
            <person name="Barbosa P."/>
            <person name="Barros P.M."/>
            <person name="Capote T."/>
            <person name="Chaves I."/>
            <person name="Simoes F."/>
            <person name="Abreu I."/>
            <person name="Carrasquinho I."/>
            <person name="Faro C."/>
            <person name="Guimaraes J.B."/>
            <person name="Mendonca D."/>
            <person name="Nobrega F."/>
            <person name="Rodrigues L."/>
            <person name="Saibo N.J.M."/>
            <person name="Varela M.C."/>
            <person name="Egas C."/>
            <person name="Matos J."/>
            <person name="Miguel C.M."/>
            <person name="Oliveira M.M."/>
            <person name="Ricardo C.P."/>
            <person name="Goncalves S."/>
        </authorList>
    </citation>
    <scope>NUCLEOTIDE SEQUENCE [LARGE SCALE GENOMIC DNA]</scope>
    <source>
        <strain evidence="2">cv. HL8</strain>
    </source>
</reference>
<protein>
    <submittedName>
        <fullName evidence="1">Uncharacterized protein</fullName>
    </submittedName>
</protein>
<accession>A0AAW0KP67</accession>